<evidence type="ECO:0000256" key="1">
    <source>
        <dbReference type="SAM" id="MobiDB-lite"/>
    </source>
</evidence>
<organism evidence="2 3">
    <name type="scientific">Caenorhabditis japonica</name>
    <dbReference type="NCBI Taxonomy" id="281687"/>
    <lineage>
        <taxon>Eukaryota</taxon>
        <taxon>Metazoa</taxon>
        <taxon>Ecdysozoa</taxon>
        <taxon>Nematoda</taxon>
        <taxon>Chromadorea</taxon>
        <taxon>Rhabditida</taxon>
        <taxon>Rhabditina</taxon>
        <taxon>Rhabditomorpha</taxon>
        <taxon>Rhabditoidea</taxon>
        <taxon>Rhabditidae</taxon>
        <taxon>Peloderinae</taxon>
        <taxon>Caenorhabditis</taxon>
    </lineage>
</organism>
<name>A0A8R1ETS4_CAEJA</name>
<keyword evidence="3" id="KW-1185">Reference proteome</keyword>
<dbReference type="AlphaFoldDB" id="A0A8R1ETS4"/>
<dbReference type="Proteomes" id="UP000005237">
    <property type="component" value="Unassembled WGS sequence"/>
</dbReference>
<accession>A0A8R1ETS4</accession>
<proteinExistence type="predicted"/>
<evidence type="ECO:0000313" key="2">
    <source>
        <dbReference type="EnsemblMetazoa" id="CJA41786b.1"/>
    </source>
</evidence>
<dbReference type="EnsemblMetazoa" id="CJA41786b.1">
    <property type="protein sequence ID" value="CJA41786b.1"/>
    <property type="gene ID" value="WBGene00217634"/>
</dbReference>
<reference evidence="3" key="1">
    <citation type="submission" date="2010-08" db="EMBL/GenBank/DDBJ databases">
        <authorList>
            <consortium name="Caenorhabditis japonica Sequencing Consortium"/>
            <person name="Wilson R.K."/>
        </authorList>
    </citation>
    <scope>NUCLEOTIDE SEQUENCE [LARGE SCALE GENOMIC DNA]</scope>
    <source>
        <strain evidence="3">DF5081</strain>
    </source>
</reference>
<sequence>MLTLSSSISRENEEDKGASPDADELFNRKLRFSSGEDASKLPAAIATSGELCILDPQFSGKYQKKEQQYLPRPFRLPLESDNYRVKADERASMREREADRAISRHRYVKNGFRWWMD</sequence>
<protein>
    <submittedName>
        <fullName evidence="2">Uncharacterized protein</fullName>
    </submittedName>
</protein>
<reference evidence="2" key="2">
    <citation type="submission" date="2022-06" db="UniProtKB">
        <authorList>
            <consortium name="EnsemblMetazoa"/>
        </authorList>
    </citation>
    <scope>IDENTIFICATION</scope>
    <source>
        <strain evidence="2">DF5081</strain>
    </source>
</reference>
<evidence type="ECO:0000313" key="3">
    <source>
        <dbReference type="Proteomes" id="UP000005237"/>
    </source>
</evidence>
<feature type="region of interest" description="Disordered" evidence="1">
    <location>
        <begin position="1"/>
        <end position="23"/>
    </location>
</feature>